<dbReference type="RefSeq" id="WP_068031157.1">
    <property type="nucleotide sequence ID" value="NZ_QQAZ01000012.1"/>
</dbReference>
<dbReference type="EMBL" id="QQAZ01000012">
    <property type="protein sequence ID" value="RDI46115.1"/>
    <property type="molecule type" value="Genomic_DNA"/>
</dbReference>
<dbReference type="Proteomes" id="UP000255355">
    <property type="component" value="Unassembled WGS sequence"/>
</dbReference>
<comment type="caution">
    <text evidence="1">The sequence shown here is derived from an EMBL/GenBank/DDBJ whole genome shotgun (WGS) entry which is preliminary data.</text>
</comment>
<evidence type="ECO:0000313" key="2">
    <source>
        <dbReference type="Proteomes" id="UP000255355"/>
    </source>
</evidence>
<gene>
    <name evidence="1" type="ORF">DFR68_11216</name>
</gene>
<proteinExistence type="predicted"/>
<protein>
    <recommendedName>
        <fullName evidence="3">Excreted virulence factor EspC (Type VII ESX diderm)</fullName>
    </recommendedName>
</protein>
<reference evidence="1 2" key="1">
    <citation type="submission" date="2018-07" db="EMBL/GenBank/DDBJ databases">
        <title>Genomic Encyclopedia of Type Strains, Phase IV (KMG-IV): sequencing the most valuable type-strain genomes for metagenomic binning, comparative biology and taxonomic classification.</title>
        <authorList>
            <person name="Goeker M."/>
        </authorList>
    </citation>
    <scope>NUCLEOTIDE SEQUENCE [LARGE SCALE GENOMIC DNA]</scope>
    <source>
        <strain evidence="1 2">DSM 44952</strain>
    </source>
</reference>
<organism evidence="1 2">
    <name type="scientific">Nocardia mexicana</name>
    <dbReference type="NCBI Taxonomy" id="279262"/>
    <lineage>
        <taxon>Bacteria</taxon>
        <taxon>Bacillati</taxon>
        <taxon>Actinomycetota</taxon>
        <taxon>Actinomycetes</taxon>
        <taxon>Mycobacteriales</taxon>
        <taxon>Nocardiaceae</taxon>
        <taxon>Nocardia</taxon>
    </lineage>
</organism>
<accession>A0A370GQW8</accession>
<evidence type="ECO:0000313" key="1">
    <source>
        <dbReference type="EMBL" id="RDI46115.1"/>
    </source>
</evidence>
<dbReference type="AlphaFoldDB" id="A0A370GQW8"/>
<name>A0A370GQW8_9NOCA</name>
<sequence length="135" mass="14774">MADSEFDGLTKAAKGNYIRLKPEAAKKCVELCGDMIDELNSAIGDADKLAEVKGFGDGAGDAVPNAKHLADRYKSRVDGGDSSLKHVLTKHRDLVNDMMETFIAAGRAYWLNEKHTSEDLANYDKAIDGYRPKKP</sequence>
<evidence type="ECO:0008006" key="3">
    <source>
        <dbReference type="Google" id="ProtNLM"/>
    </source>
</evidence>
<dbReference type="OrthoDB" id="4551876at2"/>
<keyword evidence="2" id="KW-1185">Reference proteome</keyword>
<dbReference type="STRING" id="1210089.GCA_001613165_07416"/>